<name>A0ABU7LJ69_9NOCA</name>
<sequence>MTTSDHRDGAPAAVATAAGDVADAQFRSTAVPERVRAIVAARIRAWQPVPRVVDPMFPRP</sequence>
<reference evidence="1 2" key="1">
    <citation type="submission" date="2023-07" db="EMBL/GenBank/DDBJ databases">
        <authorList>
            <person name="Girao M."/>
            <person name="Carvalho M.F."/>
        </authorList>
    </citation>
    <scope>NUCLEOTIDE SEQUENCE [LARGE SCALE GENOMIC DNA]</scope>
    <source>
        <strain evidence="1 2">YIM65754</strain>
    </source>
</reference>
<dbReference type="RefSeq" id="WP_054808043.1">
    <property type="nucleotide sequence ID" value="NZ_JAUTXY010000019.1"/>
</dbReference>
<evidence type="ECO:0000313" key="2">
    <source>
        <dbReference type="Proteomes" id="UP001336020"/>
    </source>
</evidence>
<dbReference type="Proteomes" id="UP001336020">
    <property type="component" value="Unassembled WGS sequence"/>
</dbReference>
<dbReference type="EMBL" id="JAUTXY010000019">
    <property type="protein sequence ID" value="MEE2061594.1"/>
    <property type="molecule type" value="Genomic_DNA"/>
</dbReference>
<protein>
    <submittedName>
        <fullName evidence="1">Uncharacterized protein</fullName>
    </submittedName>
</protein>
<organism evidence="1 2">
    <name type="scientific">Rhodococcus artemisiae</name>
    <dbReference type="NCBI Taxonomy" id="714159"/>
    <lineage>
        <taxon>Bacteria</taxon>
        <taxon>Bacillati</taxon>
        <taxon>Actinomycetota</taxon>
        <taxon>Actinomycetes</taxon>
        <taxon>Mycobacteriales</taxon>
        <taxon>Nocardiaceae</taxon>
        <taxon>Rhodococcus</taxon>
    </lineage>
</organism>
<gene>
    <name evidence="1" type="ORF">Q7514_29135</name>
</gene>
<proteinExistence type="predicted"/>
<evidence type="ECO:0000313" key="1">
    <source>
        <dbReference type="EMBL" id="MEE2061594.1"/>
    </source>
</evidence>
<comment type="caution">
    <text evidence="1">The sequence shown here is derived from an EMBL/GenBank/DDBJ whole genome shotgun (WGS) entry which is preliminary data.</text>
</comment>
<keyword evidence="2" id="KW-1185">Reference proteome</keyword>
<accession>A0ABU7LJ69</accession>